<evidence type="ECO:0000313" key="1">
    <source>
        <dbReference type="EMBL" id="EQA63313.1"/>
    </source>
</evidence>
<reference evidence="1" key="1">
    <citation type="submission" date="2013-05" db="EMBL/GenBank/DDBJ databases">
        <authorList>
            <person name="Harkins D.M."/>
            <person name="Durkin A.S."/>
            <person name="Brinkac L.M."/>
            <person name="Haft D.H."/>
            <person name="Selengut J.D."/>
            <person name="Sanka R."/>
            <person name="DePew J."/>
            <person name="Purushe J."/>
            <person name="Hartskeerl R.A."/>
            <person name="Ahmed A."/>
            <person name="van der Linden H."/>
            <person name="Goris M.G.A."/>
            <person name="Vinetz J.M."/>
            <person name="Sutton G.G."/>
            <person name="Nierman W.C."/>
            <person name="Fouts D.E."/>
        </authorList>
    </citation>
    <scope>NUCLEOTIDE SEQUENCE [LARGE SCALE GENOMIC DNA]</scope>
    <source>
        <strain evidence="1">L 60</strain>
    </source>
</reference>
<organism evidence="1 2">
    <name type="scientific">Leptospira alexanderi serovar Manhao 3 str. L 60</name>
    <dbReference type="NCBI Taxonomy" id="1049759"/>
    <lineage>
        <taxon>Bacteria</taxon>
        <taxon>Pseudomonadati</taxon>
        <taxon>Spirochaetota</taxon>
        <taxon>Spirochaetia</taxon>
        <taxon>Leptospirales</taxon>
        <taxon>Leptospiraceae</taxon>
        <taxon>Leptospira</taxon>
    </lineage>
</organism>
<comment type="caution">
    <text evidence="1">The sequence shown here is derived from an EMBL/GenBank/DDBJ whole genome shotgun (WGS) entry which is preliminary data.</text>
</comment>
<dbReference type="AlphaFoldDB" id="V6IFD0"/>
<accession>V6IFD0</accession>
<dbReference type="EMBL" id="AHMT02000020">
    <property type="protein sequence ID" value="EQA63313.1"/>
    <property type="molecule type" value="Genomic_DNA"/>
</dbReference>
<proteinExistence type="predicted"/>
<sequence>MFSKFTQPKVEFFFNPFQFCFLSVDLFFQLKKRSMSER</sequence>
<evidence type="ECO:0000313" key="2">
    <source>
        <dbReference type="Proteomes" id="UP000018747"/>
    </source>
</evidence>
<protein>
    <submittedName>
        <fullName evidence="1">Uncharacterized protein</fullName>
    </submittedName>
</protein>
<gene>
    <name evidence="1" type="ORF">LEP1GSC062_4510</name>
</gene>
<keyword evidence="2" id="KW-1185">Reference proteome</keyword>
<name>V6IFD0_9LEPT</name>
<dbReference type="Proteomes" id="UP000018747">
    <property type="component" value="Unassembled WGS sequence"/>
</dbReference>